<reference evidence="3" key="1">
    <citation type="journal article" date="2019" name="Int. J. Syst. Evol. Microbiol.">
        <title>The Global Catalogue of Microorganisms (GCM) 10K type strain sequencing project: providing services to taxonomists for standard genome sequencing and annotation.</title>
        <authorList>
            <consortium name="The Broad Institute Genomics Platform"/>
            <consortium name="The Broad Institute Genome Sequencing Center for Infectious Disease"/>
            <person name="Wu L."/>
            <person name="Ma J."/>
        </authorList>
    </citation>
    <scope>NUCLEOTIDE SEQUENCE [LARGE SCALE GENOMIC DNA]</scope>
    <source>
        <strain evidence="3">KCTC 42087</strain>
    </source>
</reference>
<dbReference type="Proteomes" id="UP001596074">
    <property type="component" value="Unassembled WGS sequence"/>
</dbReference>
<comment type="caution">
    <text evidence="2">The sequence shown here is derived from an EMBL/GenBank/DDBJ whole genome shotgun (WGS) entry which is preliminary data.</text>
</comment>
<gene>
    <name evidence="2" type="ORF">ACFPZN_30375</name>
</gene>
<dbReference type="RefSeq" id="WP_378285711.1">
    <property type="nucleotide sequence ID" value="NZ_JBHSON010000047.1"/>
</dbReference>
<evidence type="ECO:0000313" key="2">
    <source>
        <dbReference type="EMBL" id="MFC5749956.1"/>
    </source>
</evidence>
<sequence>MTVGGHQRGGEIVLAAFGSAENENRDPLRPGRQIDSPDQTLGGRALFDVGAVGEPLDRGDVDDFSVLTDVHRRRHRVGGGRRDRRAGGASL</sequence>
<dbReference type="EMBL" id="JBHSON010000047">
    <property type="protein sequence ID" value="MFC5749956.1"/>
    <property type="molecule type" value="Genomic_DNA"/>
</dbReference>
<protein>
    <submittedName>
        <fullName evidence="2">Uncharacterized protein</fullName>
    </submittedName>
</protein>
<organism evidence="2 3">
    <name type="scientific">Actinomadura rugatobispora</name>
    <dbReference type="NCBI Taxonomy" id="1994"/>
    <lineage>
        <taxon>Bacteria</taxon>
        <taxon>Bacillati</taxon>
        <taxon>Actinomycetota</taxon>
        <taxon>Actinomycetes</taxon>
        <taxon>Streptosporangiales</taxon>
        <taxon>Thermomonosporaceae</taxon>
        <taxon>Actinomadura</taxon>
    </lineage>
</organism>
<keyword evidence="3" id="KW-1185">Reference proteome</keyword>
<proteinExistence type="predicted"/>
<feature type="region of interest" description="Disordered" evidence="1">
    <location>
        <begin position="18"/>
        <end position="42"/>
    </location>
</feature>
<evidence type="ECO:0000256" key="1">
    <source>
        <dbReference type="SAM" id="MobiDB-lite"/>
    </source>
</evidence>
<accession>A0ABW1A3D9</accession>
<evidence type="ECO:0000313" key="3">
    <source>
        <dbReference type="Proteomes" id="UP001596074"/>
    </source>
</evidence>
<name>A0ABW1A3D9_9ACTN</name>